<dbReference type="GO" id="GO:0003678">
    <property type="term" value="F:DNA helicase activity"/>
    <property type="evidence" value="ECO:0007669"/>
    <property type="project" value="UniProtKB-EC"/>
</dbReference>
<keyword evidence="5" id="KW-0255">Endonuclease</keyword>
<dbReference type="FunFam" id="3.30.70.270:FF:000020">
    <property type="entry name" value="Transposon Tf2-6 polyprotein-like Protein"/>
    <property type="match status" value="1"/>
</dbReference>
<dbReference type="InterPro" id="IPR041577">
    <property type="entry name" value="RT_RNaseH_2"/>
</dbReference>
<dbReference type="Gene3D" id="3.10.20.370">
    <property type="match status" value="1"/>
</dbReference>
<dbReference type="Proteomes" id="UP000236161">
    <property type="component" value="Unassembled WGS sequence"/>
</dbReference>
<dbReference type="Gene3D" id="3.10.10.10">
    <property type="entry name" value="HIV Type 1 Reverse Transcriptase, subunit A, domain 1"/>
    <property type="match status" value="1"/>
</dbReference>
<dbReference type="Gene3D" id="3.30.70.270">
    <property type="match status" value="2"/>
</dbReference>
<reference evidence="10 11" key="1">
    <citation type="journal article" date="2017" name="Nature">
        <title>The Apostasia genome and the evolution of orchids.</title>
        <authorList>
            <person name="Zhang G.Q."/>
            <person name="Liu K.W."/>
            <person name="Li Z."/>
            <person name="Lohaus R."/>
            <person name="Hsiao Y.Y."/>
            <person name="Niu S.C."/>
            <person name="Wang J.Y."/>
            <person name="Lin Y.C."/>
            <person name="Xu Q."/>
            <person name="Chen L.J."/>
            <person name="Yoshida K."/>
            <person name="Fujiwara S."/>
            <person name="Wang Z.W."/>
            <person name="Zhang Y.Q."/>
            <person name="Mitsuda N."/>
            <person name="Wang M."/>
            <person name="Liu G.H."/>
            <person name="Pecoraro L."/>
            <person name="Huang H.X."/>
            <person name="Xiao X.J."/>
            <person name="Lin M."/>
            <person name="Wu X.Y."/>
            <person name="Wu W.L."/>
            <person name="Chen Y.Y."/>
            <person name="Chang S.B."/>
            <person name="Sakamoto S."/>
            <person name="Ohme-Takagi M."/>
            <person name="Yagi M."/>
            <person name="Zeng S.J."/>
            <person name="Shen C.Y."/>
            <person name="Yeh C.M."/>
            <person name="Luo Y.B."/>
            <person name="Tsai W.C."/>
            <person name="Van de Peer Y."/>
            <person name="Liu Z.J."/>
        </authorList>
    </citation>
    <scope>NUCLEOTIDE SEQUENCE [LARGE SCALE GENOMIC DNA]</scope>
    <source>
        <strain evidence="11">cv. Shenzhen</strain>
        <tissue evidence="10">Stem</tissue>
    </source>
</reference>
<dbReference type="FunFam" id="3.10.20.370:FF:000001">
    <property type="entry name" value="Retrovirus-related Pol polyprotein from transposon 17.6-like protein"/>
    <property type="match status" value="1"/>
</dbReference>
<proteinExistence type="predicted"/>
<dbReference type="EMBL" id="KZ452037">
    <property type="protein sequence ID" value="PKA49683.1"/>
    <property type="molecule type" value="Genomic_DNA"/>
</dbReference>
<evidence type="ECO:0000256" key="7">
    <source>
        <dbReference type="ARBA" id="ARBA00022918"/>
    </source>
</evidence>
<evidence type="ECO:0000256" key="6">
    <source>
        <dbReference type="ARBA" id="ARBA00022801"/>
    </source>
</evidence>
<dbReference type="FunFam" id="3.10.10.10:FF:000007">
    <property type="entry name" value="Retrovirus-related Pol polyprotein from transposon 17.6-like Protein"/>
    <property type="match status" value="1"/>
</dbReference>
<feature type="domain" description="Reverse transcriptase" evidence="9">
    <location>
        <begin position="149"/>
        <end position="328"/>
    </location>
</feature>
<dbReference type="OrthoDB" id="783906at2759"/>
<dbReference type="Pfam" id="PF17919">
    <property type="entry name" value="RT_RNaseH_2"/>
    <property type="match status" value="1"/>
</dbReference>
<keyword evidence="2" id="KW-0808">Transferase</keyword>
<dbReference type="Pfam" id="PF00078">
    <property type="entry name" value="RVT_1"/>
    <property type="match status" value="1"/>
</dbReference>
<evidence type="ECO:0000313" key="11">
    <source>
        <dbReference type="Proteomes" id="UP000236161"/>
    </source>
</evidence>
<keyword evidence="7" id="KW-0695">RNA-directed DNA polymerase</keyword>
<dbReference type="CDD" id="cd01647">
    <property type="entry name" value="RT_LTR"/>
    <property type="match status" value="1"/>
</dbReference>
<gene>
    <name evidence="10" type="ORF">AXF42_Ash004224</name>
</gene>
<dbReference type="PANTHER" id="PTHR37984">
    <property type="entry name" value="PROTEIN CBG26694"/>
    <property type="match status" value="1"/>
</dbReference>
<keyword evidence="3" id="KW-0548">Nucleotidyltransferase</keyword>
<evidence type="ECO:0000259" key="9">
    <source>
        <dbReference type="PROSITE" id="PS50878"/>
    </source>
</evidence>
<dbReference type="InterPro" id="IPR050951">
    <property type="entry name" value="Retrovirus_Pol_polyprotein"/>
</dbReference>
<protein>
    <submittedName>
        <fullName evidence="10">Putative mitochondrial protein</fullName>
        <ecNumber evidence="10">3.6.4.12</ecNumber>
    </submittedName>
</protein>
<keyword evidence="11" id="KW-1185">Reference proteome</keyword>
<dbReference type="InterPro" id="IPR043128">
    <property type="entry name" value="Rev_trsase/Diguanyl_cyclase"/>
</dbReference>
<keyword evidence="6 10" id="KW-0378">Hydrolase</keyword>
<dbReference type="InterPro" id="IPR000477">
    <property type="entry name" value="RT_dom"/>
</dbReference>
<keyword evidence="4" id="KW-0540">Nuclease</keyword>
<evidence type="ECO:0000256" key="8">
    <source>
        <dbReference type="ARBA" id="ARBA00023268"/>
    </source>
</evidence>
<keyword evidence="8" id="KW-0511">Multifunctional enzyme</keyword>
<dbReference type="CDD" id="cd09274">
    <property type="entry name" value="RNase_HI_RT_Ty3"/>
    <property type="match status" value="1"/>
</dbReference>
<accession>A0A2I0A2D5</accession>
<dbReference type="PROSITE" id="PS50878">
    <property type="entry name" value="RT_POL"/>
    <property type="match status" value="1"/>
</dbReference>
<dbReference type="GO" id="GO:0008233">
    <property type="term" value="F:peptidase activity"/>
    <property type="evidence" value="ECO:0007669"/>
    <property type="project" value="UniProtKB-KW"/>
</dbReference>
<evidence type="ECO:0000256" key="3">
    <source>
        <dbReference type="ARBA" id="ARBA00022695"/>
    </source>
</evidence>
<evidence type="ECO:0000256" key="2">
    <source>
        <dbReference type="ARBA" id="ARBA00022679"/>
    </source>
</evidence>
<keyword evidence="1" id="KW-0645">Protease</keyword>
<evidence type="ECO:0000256" key="4">
    <source>
        <dbReference type="ARBA" id="ARBA00022722"/>
    </source>
</evidence>
<dbReference type="EC" id="3.6.4.12" evidence="10"/>
<dbReference type="SUPFAM" id="SSF56672">
    <property type="entry name" value="DNA/RNA polymerases"/>
    <property type="match status" value="1"/>
</dbReference>
<sequence>MILGMQWLTTLGSIQWNFQHLQMKFQYAGHRVVLKGSGKKYVWVMEGRKVKGETRSASLMVTPQLCSIQLKPFVIPATQVKEVDLQQQQLIQLLQEYEEVFQEPKGLPPNREFDHCVPMKFGSEPVSIRPYRYPYLQKAELEKLIHEMKAMGIIRDSSSPFSSPVVMVKKRDGSWRLCVDYRELNKNTVKNKFPIPLIEELLDELKEARVFSKLDLRSGYWQIRMNQDDIHKTAFRTHDGHYEFLVMLFGLTNAPATFQGLMNHLFRPHLRRFVLVFFDDILVYSRSWEEHLQHLKEVLIVLKSNHLHAKMAKCVFGSANISYLGHIIDADGVHADPEKINAMVTWPVPKSLKELRGFLGPTGYYRRFIKGYGEICKPLTELLRKGGFVWTEEAERAFEELKKKMSTPPILALPDFTKEFCIEADASGNGMGAVLLQEGRPLAYYSKGLSEKHRLLATYEKELLAIITAIQKWRHYLLGGHFTIKTDHKSLKYLLEQRLSTPIQTEMDDKVGWI</sequence>
<evidence type="ECO:0000256" key="1">
    <source>
        <dbReference type="ARBA" id="ARBA00022670"/>
    </source>
</evidence>
<dbReference type="AlphaFoldDB" id="A0A2I0A2D5"/>
<evidence type="ECO:0000313" key="10">
    <source>
        <dbReference type="EMBL" id="PKA49683.1"/>
    </source>
</evidence>
<organism evidence="10 11">
    <name type="scientific">Apostasia shenzhenica</name>
    <dbReference type="NCBI Taxonomy" id="1088818"/>
    <lineage>
        <taxon>Eukaryota</taxon>
        <taxon>Viridiplantae</taxon>
        <taxon>Streptophyta</taxon>
        <taxon>Embryophyta</taxon>
        <taxon>Tracheophyta</taxon>
        <taxon>Spermatophyta</taxon>
        <taxon>Magnoliopsida</taxon>
        <taxon>Liliopsida</taxon>
        <taxon>Asparagales</taxon>
        <taxon>Orchidaceae</taxon>
        <taxon>Apostasioideae</taxon>
        <taxon>Apostasia</taxon>
    </lineage>
</organism>
<dbReference type="GO" id="GO:0004519">
    <property type="term" value="F:endonuclease activity"/>
    <property type="evidence" value="ECO:0007669"/>
    <property type="project" value="UniProtKB-KW"/>
</dbReference>
<dbReference type="InterPro" id="IPR043502">
    <property type="entry name" value="DNA/RNA_pol_sf"/>
</dbReference>
<dbReference type="GO" id="GO:0006508">
    <property type="term" value="P:proteolysis"/>
    <property type="evidence" value="ECO:0007669"/>
    <property type="project" value="UniProtKB-KW"/>
</dbReference>
<dbReference type="PANTHER" id="PTHR37984:SF5">
    <property type="entry name" value="PROTEIN NYNRIN-LIKE"/>
    <property type="match status" value="1"/>
</dbReference>
<evidence type="ECO:0000256" key="5">
    <source>
        <dbReference type="ARBA" id="ARBA00022759"/>
    </source>
</evidence>
<name>A0A2I0A2D5_9ASPA</name>
<dbReference type="GO" id="GO:0003964">
    <property type="term" value="F:RNA-directed DNA polymerase activity"/>
    <property type="evidence" value="ECO:0007669"/>
    <property type="project" value="UniProtKB-KW"/>
</dbReference>